<feature type="region of interest" description="Disordered" evidence="1">
    <location>
        <begin position="1"/>
        <end position="48"/>
    </location>
</feature>
<dbReference type="Proteomes" id="UP001174934">
    <property type="component" value="Unassembled WGS sequence"/>
</dbReference>
<evidence type="ECO:0000256" key="1">
    <source>
        <dbReference type="SAM" id="MobiDB-lite"/>
    </source>
</evidence>
<sequence length="287" mass="32229">MSSSASLDSSYWLSDSRGREGDPEVALPSSDEVFNRLEPPEERQNGSVCKDPSRLNYLICSIHGLSGRHPFFTNSLCFTQTPSIFRFNYDPYKIVGEVDPGPSMREVATDLLVYINKVTESDKTKPDTAIAFMASDIGGSILKQALVMAISDPPQYKDLLRRITLLVFFGTPHRQTPNLPWTSILLSIIASFVQLDFGTWFPSFIQRFSEYHQSLFELFRQQRSKYSVISYFRSRETPPVPHPKIIIHSSKQCGVTALLVHNILSTAATFPILLNGYSTTVNCGNGF</sequence>
<accession>A0AA39XCU9</accession>
<keyword evidence="3" id="KW-1185">Reference proteome</keyword>
<dbReference type="AlphaFoldDB" id="A0AA39XCU9"/>
<name>A0AA39XCU9_9PEZI</name>
<comment type="caution">
    <text evidence="2">The sequence shown here is derived from an EMBL/GenBank/DDBJ whole genome shotgun (WGS) entry which is preliminary data.</text>
</comment>
<evidence type="ECO:0000313" key="2">
    <source>
        <dbReference type="EMBL" id="KAK0630885.1"/>
    </source>
</evidence>
<proteinExistence type="predicted"/>
<gene>
    <name evidence="2" type="ORF">B0T17DRAFT_234179</name>
</gene>
<evidence type="ECO:0008006" key="4">
    <source>
        <dbReference type="Google" id="ProtNLM"/>
    </source>
</evidence>
<evidence type="ECO:0000313" key="3">
    <source>
        <dbReference type="Proteomes" id="UP001174934"/>
    </source>
</evidence>
<feature type="compositionally biased region" description="Basic and acidic residues" evidence="1">
    <location>
        <begin position="33"/>
        <end position="44"/>
    </location>
</feature>
<dbReference type="EMBL" id="JAULSR010000002">
    <property type="protein sequence ID" value="KAK0630885.1"/>
    <property type="molecule type" value="Genomic_DNA"/>
</dbReference>
<reference evidence="2" key="1">
    <citation type="submission" date="2023-06" db="EMBL/GenBank/DDBJ databases">
        <title>Genome-scale phylogeny and comparative genomics of the fungal order Sordariales.</title>
        <authorList>
            <consortium name="Lawrence Berkeley National Laboratory"/>
            <person name="Hensen N."/>
            <person name="Bonometti L."/>
            <person name="Westerberg I."/>
            <person name="Brannstrom I.O."/>
            <person name="Guillou S."/>
            <person name="Cros-Aarteil S."/>
            <person name="Calhoun S."/>
            <person name="Haridas S."/>
            <person name="Kuo A."/>
            <person name="Mondo S."/>
            <person name="Pangilinan J."/>
            <person name="Riley R."/>
            <person name="LaButti K."/>
            <person name="Andreopoulos B."/>
            <person name="Lipzen A."/>
            <person name="Chen C."/>
            <person name="Yanf M."/>
            <person name="Daum C."/>
            <person name="Ng V."/>
            <person name="Clum A."/>
            <person name="Steindorff A."/>
            <person name="Ohm R."/>
            <person name="Martin F."/>
            <person name="Silar P."/>
            <person name="Natvig D."/>
            <person name="Lalanne C."/>
            <person name="Gautier V."/>
            <person name="Ament-velasquez S.L."/>
            <person name="Kruys A."/>
            <person name="Hutchinson M.I."/>
            <person name="Powell A.J."/>
            <person name="Barry K."/>
            <person name="Miller A.N."/>
            <person name="Grigoriev I.V."/>
            <person name="Debuchy R."/>
            <person name="Gladieux P."/>
            <person name="Thoren M.H."/>
            <person name="Johannesson H."/>
        </authorList>
    </citation>
    <scope>NUCLEOTIDE SEQUENCE</scope>
    <source>
        <strain evidence="2">SMH3391-2</strain>
    </source>
</reference>
<organism evidence="2 3">
    <name type="scientific">Bombardia bombarda</name>
    <dbReference type="NCBI Taxonomy" id="252184"/>
    <lineage>
        <taxon>Eukaryota</taxon>
        <taxon>Fungi</taxon>
        <taxon>Dikarya</taxon>
        <taxon>Ascomycota</taxon>
        <taxon>Pezizomycotina</taxon>
        <taxon>Sordariomycetes</taxon>
        <taxon>Sordariomycetidae</taxon>
        <taxon>Sordariales</taxon>
        <taxon>Lasiosphaeriaceae</taxon>
        <taxon>Bombardia</taxon>
    </lineage>
</organism>
<protein>
    <recommendedName>
        <fullName evidence="4">DUF676 domain-containing protein</fullName>
    </recommendedName>
</protein>
<feature type="compositionally biased region" description="Low complexity" evidence="1">
    <location>
        <begin position="1"/>
        <end position="15"/>
    </location>
</feature>